<accession>A0A1I5X1C3</accession>
<dbReference type="InterPro" id="IPR014748">
    <property type="entry name" value="Enoyl-CoA_hydra_C"/>
</dbReference>
<sequence>MHNLGMTSQVFGATSLAVPGCYLWSDQFIQAFSLAMSASYENLLYDLDAASGILTITVNRPSKLNALNAATIEDIANAMQQALDEPQVRGVIVTGSGEKAFVAGADIAELAALTPAQAARASERGQEAFCRIEESTKPVIAAVNGFALGGGCELAMACHMRVASDNARFGQPEVNLGLLPGYGGTQRLPQLIGKGKAIELLLTADLLKADEALRLGLVNHVVPQAELLSFCQQLLGKILGKAPLAVGMVLECVNAHYAKDADGYEAEAKAFGRAFETHDFKEGTQAFVEKRAAVFTGK</sequence>
<dbReference type="CDD" id="cd06558">
    <property type="entry name" value="crotonase-like"/>
    <property type="match status" value="1"/>
</dbReference>
<dbReference type="GO" id="GO:0016829">
    <property type="term" value="F:lyase activity"/>
    <property type="evidence" value="ECO:0007669"/>
    <property type="project" value="UniProtKB-KW"/>
</dbReference>
<dbReference type="AlphaFoldDB" id="A0A1I5X1C3"/>
<evidence type="ECO:0000313" key="5">
    <source>
        <dbReference type="Proteomes" id="UP000199029"/>
    </source>
</evidence>
<dbReference type="Proteomes" id="UP000199029">
    <property type="component" value="Unassembled WGS sequence"/>
</dbReference>
<evidence type="ECO:0000256" key="1">
    <source>
        <dbReference type="ARBA" id="ARBA00005254"/>
    </source>
</evidence>
<dbReference type="InterPro" id="IPR018376">
    <property type="entry name" value="Enoyl-CoA_hyd/isom_CS"/>
</dbReference>
<dbReference type="Pfam" id="PF00378">
    <property type="entry name" value="ECH_1"/>
    <property type="match status" value="1"/>
</dbReference>
<proteinExistence type="inferred from homology"/>
<keyword evidence="2" id="KW-0456">Lyase</keyword>
<dbReference type="EMBL" id="FOXS01000002">
    <property type="protein sequence ID" value="SFQ25738.1"/>
    <property type="molecule type" value="Genomic_DNA"/>
</dbReference>
<protein>
    <submittedName>
        <fullName evidence="4">Enoyl-CoA hydratase</fullName>
    </submittedName>
</protein>
<dbReference type="PROSITE" id="PS00166">
    <property type="entry name" value="ENOYL_COA_HYDRATASE"/>
    <property type="match status" value="1"/>
</dbReference>
<evidence type="ECO:0000313" key="4">
    <source>
        <dbReference type="EMBL" id="SFQ25738.1"/>
    </source>
</evidence>
<reference evidence="5" key="1">
    <citation type="submission" date="2016-10" db="EMBL/GenBank/DDBJ databases">
        <authorList>
            <person name="Varghese N."/>
            <person name="Submissions S."/>
        </authorList>
    </citation>
    <scope>NUCLEOTIDE SEQUENCE [LARGE SCALE GENOMIC DNA]</scope>
    <source>
        <strain evidence="5">OR362-8,ATCC BAA-1266,JCM 13504</strain>
    </source>
</reference>
<gene>
    <name evidence="4" type="ORF">SAMN04515668_1596</name>
</gene>
<dbReference type="FunFam" id="3.90.226.10:FF:000009">
    <property type="entry name" value="Carnitinyl-CoA dehydratase"/>
    <property type="match status" value="1"/>
</dbReference>
<dbReference type="PANTHER" id="PTHR11941:SF54">
    <property type="entry name" value="ENOYL-COA HYDRATASE, MITOCHONDRIAL"/>
    <property type="match status" value="1"/>
</dbReference>
<dbReference type="STRING" id="1227077.SAMN04515668_1596"/>
<dbReference type="InterPro" id="IPR001753">
    <property type="entry name" value="Enoyl-CoA_hydra/iso"/>
</dbReference>
<organism evidence="4 5">
    <name type="scientific">Hymenobacter arizonensis</name>
    <name type="common">Siccationidurans arizonensis</name>
    <dbReference type="NCBI Taxonomy" id="1227077"/>
    <lineage>
        <taxon>Bacteria</taxon>
        <taxon>Pseudomonadati</taxon>
        <taxon>Bacteroidota</taxon>
        <taxon>Cytophagia</taxon>
        <taxon>Cytophagales</taxon>
        <taxon>Hymenobacteraceae</taxon>
        <taxon>Hymenobacter</taxon>
    </lineage>
</organism>
<dbReference type="SUPFAM" id="SSF52096">
    <property type="entry name" value="ClpP/crotonase"/>
    <property type="match status" value="1"/>
</dbReference>
<dbReference type="InterPro" id="IPR029045">
    <property type="entry name" value="ClpP/crotonase-like_dom_sf"/>
</dbReference>
<comment type="similarity">
    <text evidence="1 3">Belongs to the enoyl-CoA hydratase/isomerase family.</text>
</comment>
<evidence type="ECO:0000256" key="3">
    <source>
        <dbReference type="RuleBase" id="RU003707"/>
    </source>
</evidence>
<dbReference type="GO" id="GO:0006635">
    <property type="term" value="P:fatty acid beta-oxidation"/>
    <property type="evidence" value="ECO:0007669"/>
    <property type="project" value="TreeGrafter"/>
</dbReference>
<evidence type="ECO:0000256" key="2">
    <source>
        <dbReference type="ARBA" id="ARBA00023239"/>
    </source>
</evidence>
<dbReference type="Gene3D" id="1.10.12.10">
    <property type="entry name" value="Lyase 2-enoyl-coa Hydratase, Chain A, domain 2"/>
    <property type="match status" value="1"/>
</dbReference>
<keyword evidence="5" id="KW-1185">Reference proteome</keyword>
<dbReference type="Gene3D" id="3.90.226.10">
    <property type="entry name" value="2-enoyl-CoA Hydratase, Chain A, domain 1"/>
    <property type="match status" value="1"/>
</dbReference>
<dbReference type="PANTHER" id="PTHR11941">
    <property type="entry name" value="ENOYL-COA HYDRATASE-RELATED"/>
    <property type="match status" value="1"/>
</dbReference>
<name>A0A1I5X1C3_HYMAR</name>